<reference evidence="1" key="1">
    <citation type="journal article" date="2020" name="Fungal Divers.">
        <title>Resolving the Mortierellaceae phylogeny through synthesis of multi-gene phylogenetics and phylogenomics.</title>
        <authorList>
            <person name="Vandepol N."/>
            <person name="Liber J."/>
            <person name="Desiro A."/>
            <person name="Na H."/>
            <person name="Kennedy M."/>
            <person name="Barry K."/>
            <person name="Grigoriev I.V."/>
            <person name="Miller A.N."/>
            <person name="O'Donnell K."/>
            <person name="Stajich J.E."/>
            <person name="Bonito G."/>
        </authorList>
    </citation>
    <scope>NUCLEOTIDE SEQUENCE</scope>
    <source>
        <strain evidence="1">CK1249</strain>
    </source>
</reference>
<dbReference type="OrthoDB" id="2420435at2759"/>
<name>A0A9P6J992_MORAP</name>
<proteinExistence type="predicted"/>
<sequence length="260" mass="28772">MKLNHLFVSCMAITQIESKRKTLLSIVQENLGLFPVFNSSFAPCPYANEPNHLTQPLTKVSQVIDGKALARTLAYHNKLGPGSIVSFAAGFADSDPVLQIFGDGPFFTKAFYSVDEKVRLYEEEVTKALMDIVHGTLFNASILLPEAPTSCFLNEVGKDAVDLERRLALIRPNGRKSSTTKLYLHKQAIGKLSALTPSIDWALALGQILPVGTNSTVSIALPPSRTFRQKSVQDFYKDYDVDPMDYFGKLLKSQARMQAR</sequence>
<comment type="caution">
    <text evidence="1">The sequence shown here is derived from an EMBL/GenBank/DDBJ whole genome shotgun (WGS) entry which is preliminary data.</text>
</comment>
<evidence type="ECO:0000313" key="1">
    <source>
        <dbReference type="EMBL" id="KAF9965205.1"/>
    </source>
</evidence>
<dbReference type="Proteomes" id="UP000738359">
    <property type="component" value="Unassembled WGS sequence"/>
</dbReference>
<dbReference type="InterPro" id="IPR042089">
    <property type="entry name" value="Peptidase_M13_dom_2"/>
</dbReference>
<accession>A0A9P6J992</accession>
<dbReference type="AlphaFoldDB" id="A0A9P6J992"/>
<protein>
    <submittedName>
        <fullName evidence="1">Uncharacterized protein</fullName>
    </submittedName>
</protein>
<dbReference type="EMBL" id="JAAAHY010000278">
    <property type="protein sequence ID" value="KAF9965205.1"/>
    <property type="molecule type" value="Genomic_DNA"/>
</dbReference>
<evidence type="ECO:0000313" key="2">
    <source>
        <dbReference type="Proteomes" id="UP000738359"/>
    </source>
</evidence>
<gene>
    <name evidence="1" type="ORF">BGZ70_005247</name>
</gene>
<keyword evidence="2" id="KW-1185">Reference proteome</keyword>
<organism evidence="1 2">
    <name type="scientific">Mortierella alpina</name>
    <name type="common">Oleaginous fungus</name>
    <name type="synonym">Mortierella renispora</name>
    <dbReference type="NCBI Taxonomy" id="64518"/>
    <lineage>
        <taxon>Eukaryota</taxon>
        <taxon>Fungi</taxon>
        <taxon>Fungi incertae sedis</taxon>
        <taxon>Mucoromycota</taxon>
        <taxon>Mortierellomycotina</taxon>
        <taxon>Mortierellomycetes</taxon>
        <taxon>Mortierellales</taxon>
        <taxon>Mortierellaceae</taxon>
        <taxon>Mortierella</taxon>
    </lineage>
</organism>
<dbReference type="Gene3D" id="1.10.1380.10">
    <property type="entry name" value="Neutral endopeptidase , domain2"/>
    <property type="match status" value="1"/>
</dbReference>